<name>A0A0A9WHQ1_LYGHE</name>
<evidence type="ECO:0000313" key="3">
    <source>
        <dbReference type="EMBL" id="JAQ10247.1"/>
    </source>
</evidence>
<reference evidence="3" key="3">
    <citation type="journal article" date="2016" name="Gigascience">
        <title>De novo construction of an expanded transcriptome assembly for the western tarnished plant bug, Lygus hesperus.</title>
        <authorList>
            <person name="Tassone E.E."/>
            <person name="Geib S.M."/>
            <person name="Hall B."/>
            <person name="Fabrick J.A."/>
            <person name="Brent C.S."/>
            <person name="Hull J.J."/>
        </authorList>
    </citation>
    <scope>NUCLEOTIDE SEQUENCE</scope>
</reference>
<organism evidence="2">
    <name type="scientific">Lygus hesperus</name>
    <name type="common">Western plant bug</name>
    <dbReference type="NCBI Taxonomy" id="30085"/>
    <lineage>
        <taxon>Eukaryota</taxon>
        <taxon>Metazoa</taxon>
        <taxon>Ecdysozoa</taxon>
        <taxon>Arthropoda</taxon>
        <taxon>Hexapoda</taxon>
        <taxon>Insecta</taxon>
        <taxon>Pterygota</taxon>
        <taxon>Neoptera</taxon>
        <taxon>Paraneoptera</taxon>
        <taxon>Hemiptera</taxon>
        <taxon>Heteroptera</taxon>
        <taxon>Panheteroptera</taxon>
        <taxon>Cimicomorpha</taxon>
        <taxon>Miridae</taxon>
        <taxon>Mirini</taxon>
        <taxon>Lygus</taxon>
    </lineage>
</organism>
<accession>A0A0A9WHQ1</accession>
<proteinExistence type="predicted"/>
<dbReference type="EMBL" id="GBHO01039214">
    <property type="protein sequence ID" value="JAG04390.1"/>
    <property type="molecule type" value="Transcribed_RNA"/>
</dbReference>
<dbReference type="EMBL" id="GDHC01008382">
    <property type="protein sequence ID" value="JAQ10247.1"/>
    <property type="molecule type" value="Transcribed_RNA"/>
</dbReference>
<reference evidence="2" key="2">
    <citation type="submission" date="2014-07" db="EMBL/GenBank/DDBJ databases">
        <authorList>
            <person name="Hull J."/>
        </authorList>
    </citation>
    <scope>NUCLEOTIDE SEQUENCE</scope>
</reference>
<gene>
    <name evidence="2" type="primary">MDV1</name>
    <name evidence="2" type="ORF">CM83_7665</name>
    <name evidence="3" type="ORF">g.3006</name>
</gene>
<feature type="coiled-coil region" evidence="1">
    <location>
        <begin position="25"/>
        <end position="52"/>
    </location>
</feature>
<evidence type="ECO:0000313" key="2">
    <source>
        <dbReference type="EMBL" id="JAG04390.1"/>
    </source>
</evidence>
<sequence length="130" mass="15241">MIDEMSAFRDQQLRATLLLERERGYEAHRLSLNELQLQISTLQRENAARQSHLEADQALFAQRKSEQDSRIAEKERAAQHDREVLNAVVQHEGELRSKVTKIEEQINETIAEIERRRAMKVTQREAHNNI</sequence>
<dbReference type="AlphaFoldDB" id="A0A0A9WHQ1"/>
<protein>
    <submittedName>
        <fullName evidence="2">Mitochondrial division protein 1</fullName>
    </submittedName>
</protein>
<evidence type="ECO:0000256" key="1">
    <source>
        <dbReference type="SAM" id="Coils"/>
    </source>
</evidence>
<keyword evidence="1" id="KW-0175">Coiled coil</keyword>
<reference evidence="2" key="1">
    <citation type="journal article" date="2014" name="PLoS ONE">
        <title>Transcriptome-Based Identification of ABC Transporters in the Western Tarnished Plant Bug Lygus hesperus.</title>
        <authorList>
            <person name="Hull J.J."/>
            <person name="Chaney K."/>
            <person name="Geib S.M."/>
            <person name="Fabrick J.A."/>
            <person name="Brent C.S."/>
            <person name="Walsh D."/>
            <person name="Lavine L.C."/>
        </authorList>
    </citation>
    <scope>NUCLEOTIDE SEQUENCE</scope>
</reference>